<dbReference type="InterPro" id="IPR051522">
    <property type="entry name" value="ISC_assembly_LYR"/>
</dbReference>
<evidence type="ECO:0000313" key="5">
    <source>
        <dbReference type="Proteomes" id="UP000274922"/>
    </source>
</evidence>
<dbReference type="STRING" id="1555241.A0A4P9X9K3"/>
<dbReference type="GO" id="GO:1990221">
    <property type="term" value="C:L-cysteine desulfurase complex"/>
    <property type="evidence" value="ECO:0007669"/>
    <property type="project" value="TreeGrafter"/>
</dbReference>
<evidence type="ECO:0000256" key="2">
    <source>
        <dbReference type="SAM" id="MobiDB-lite"/>
    </source>
</evidence>
<comment type="similarity">
    <text evidence="1">Belongs to the complex I LYR family.</text>
</comment>
<feature type="compositionally biased region" description="Low complexity" evidence="2">
    <location>
        <begin position="90"/>
        <end position="101"/>
    </location>
</feature>
<dbReference type="Pfam" id="PF05347">
    <property type="entry name" value="Complex1_LYR"/>
    <property type="match status" value="1"/>
</dbReference>
<sequence>MSVPSRESKLALFRALQRASYGFASYNFRQYALRRTADAFRANAHLADDAAVAAAYQRGTADLAMLRRQARINAEFAPPGYTSVIESTPSSSSSSSSSSSA</sequence>
<dbReference type="AlphaFoldDB" id="A0A4P9X9K3"/>
<dbReference type="Proteomes" id="UP000274922">
    <property type="component" value="Unassembled WGS sequence"/>
</dbReference>
<organism evidence="4 5">
    <name type="scientific">Caulochytrium protostelioides</name>
    <dbReference type="NCBI Taxonomy" id="1555241"/>
    <lineage>
        <taxon>Eukaryota</taxon>
        <taxon>Fungi</taxon>
        <taxon>Fungi incertae sedis</taxon>
        <taxon>Chytridiomycota</taxon>
        <taxon>Chytridiomycota incertae sedis</taxon>
        <taxon>Chytridiomycetes</taxon>
        <taxon>Caulochytriales</taxon>
        <taxon>Caulochytriaceae</taxon>
        <taxon>Caulochytrium</taxon>
    </lineage>
</organism>
<dbReference type="CDD" id="cd20264">
    <property type="entry name" value="Complex1_LYR_LYRM4"/>
    <property type="match status" value="1"/>
</dbReference>
<protein>
    <recommendedName>
        <fullName evidence="3">Complex 1 LYR protein domain-containing protein</fullName>
    </recommendedName>
</protein>
<dbReference type="InterPro" id="IPR045297">
    <property type="entry name" value="Complex1_LYR_LYRM4"/>
</dbReference>
<keyword evidence="5" id="KW-1185">Reference proteome</keyword>
<dbReference type="OrthoDB" id="275715at2759"/>
<dbReference type="InterPro" id="IPR008011">
    <property type="entry name" value="Complex1_LYR_dom"/>
</dbReference>
<feature type="domain" description="Complex 1 LYR protein" evidence="3">
    <location>
        <begin position="10"/>
        <end position="65"/>
    </location>
</feature>
<dbReference type="PANTHER" id="PTHR13166:SF7">
    <property type="entry name" value="LYR MOTIF-CONTAINING PROTEIN 4"/>
    <property type="match status" value="1"/>
</dbReference>
<accession>A0A4P9X9K3</accession>
<name>A0A4P9X9K3_9FUNG</name>
<dbReference type="GO" id="GO:0005739">
    <property type="term" value="C:mitochondrion"/>
    <property type="evidence" value="ECO:0007669"/>
    <property type="project" value="TreeGrafter"/>
</dbReference>
<proteinExistence type="inferred from homology"/>
<feature type="region of interest" description="Disordered" evidence="2">
    <location>
        <begin position="80"/>
        <end position="101"/>
    </location>
</feature>
<dbReference type="GO" id="GO:0016226">
    <property type="term" value="P:iron-sulfur cluster assembly"/>
    <property type="evidence" value="ECO:0007669"/>
    <property type="project" value="InterPro"/>
</dbReference>
<evidence type="ECO:0000259" key="3">
    <source>
        <dbReference type="Pfam" id="PF05347"/>
    </source>
</evidence>
<evidence type="ECO:0000313" key="4">
    <source>
        <dbReference type="EMBL" id="RKP01998.1"/>
    </source>
</evidence>
<reference evidence="5" key="1">
    <citation type="journal article" date="2018" name="Nat. Microbiol.">
        <title>Leveraging single-cell genomics to expand the fungal tree of life.</title>
        <authorList>
            <person name="Ahrendt S.R."/>
            <person name="Quandt C.A."/>
            <person name="Ciobanu D."/>
            <person name="Clum A."/>
            <person name="Salamov A."/>
            <person name="Andreopoulos B."/>
            <person name="Cheng J.F."/>
            <person name="Woyke T."/>
            <person name="Pelin A."/>
            <person name="Henrissat B."/>
            <person name="Reynolds N.K."/>
            <person name="Benny G.L."/>
            <person name="Smith M.E."/>
            <person name="James T.Y."/>
            <person name="Grigoriev I.V."/>
        </authorList>
    </citation>
    <scope>NUCLEOTIDE SEQUENCE [LARGE SCALE GENOMIC DNA]</scope>
    <source>
        <strain evidence="5">ATCC 52028</strain>
    </source>
</reference>
<gene>
    <name evidence="4" type="ORF">CXG81DRAFT_25350</name>
</gene>
<dbReference type="PANTHER" id="PTHR13166">
    <property type="entry name" value="PROTEIN C6ORF149"/>
    <property type="match status" value="1"/>
</dbReference>
<dbReference type="EMBL" id="ML014155">
    <property type="protein sequence ID" value="RKP01998.1"/>
    <property type="molecule type" value="Genomic_DNA"/>
</dbReference>
<evidence type="ECO:0000256" key="1">
    <source>
        <dbReference type="ARBA" id="ARBA00009508"/>
    </source>
</evidence>